<dbReference type="SUPFAM" id="SSF75005">
    <property type="entry name" value="Arabinanase/levansucrase/invertase"/>
    <property type="match status" value="1"/>
</dbReference>
<evidence type="ECO:0000256" key="1">
    <source>
        <dbReference type="ARBA" id="ARBA00009865"/>
    </source>
</evidence>
<keyword evidence="2 6" id="KW-0732">Signal</keyword>
<dbReference type="Gene3D" id="2.115.10.20">
    <property type="entry name" value="Glycosyl hydrolase domain, family 43"/>
    <property type="match status" value="1"/>
</dbReference>
<evidence type="ECO:0000256" key="5">
    <source>
        <dbReference type="RuleBase" id="RU361187"/>
    </source>
</evidence>
<evidence type="ECO:0000256" key="4">
    <source>
        <dbReference type="ARBA" id="ARBA00023295"/>
    </source>
</evidence>
<evidence type="ECO:0000256" key="3">
    <source>
        <dbReference type="ARBA" id="ARBA00022801"/>
    </source>
</evidence>
<organism evidence="7 8">
    <name type="scientific">Deinococcus roseus</name>
    <dbReference type="NCBI Taxonomy" id="392414"/>
    <lineage>
        <taxon>Bacteria</taxon>
        <taxon>Thermotogati</taxon>
        <taxon>Deinococcota</taxon>
        <taxon>Deinococci</taxon>
        <taxon>Deinococcales</taxon>
        <taxon>Deinococcaceae</taxon>
        <taxon>Deinococcus</taxon>
    </lineage>
</organism>
<protein>
    <submittedName>
        <fullName evidence="7">Glycosyl hydrolase family 43</fullName>
    </submittedName>
</protein>
<dbReference type="RefSeq" id="WP_189003950.1">
    <property type="nucleotide sequence ID" value="NZ_BMOD01000012.1"/>
</dbReference>
<dbReference type="InterPro" id="IPR006710">
    <property type="entry name" value="Glyco_hydro_43"/>
</dbReference>
<gene>
    <name evidence="7" type="ORF">GCM10008938_31160</name>
</gene>
<dbReference type="Proteomes" id="UP000632222">
    <property type="component" value="Unassembled WGS sequence"/>
</dbReference>
<comment type="caution">
    <text evidence="7">The sequence shown here is derived from an EMBL/GenBank/DDBJ whole genome shotgun (WGS) entry which is preliminary data.</text>
</comment>
<dbReference type="PANTHER" id="PTHR43817">
    <property type="entry name" value="GLYCOSYL HYDROLASE"/>
    <property type="match status" value="1"/>
</dbReference>
<evidence type="ECO:0000256" key="2">
    <source>
        <dbReference type="ARBA" id="ARBA00022729"/>
    </source>
</evidence>
<dbReference type="GO" id="GO:0016787">
    <property type="term" value="F:hydrolase activity"/>
    <property type="evidence" value="ECO:0007669"/>
    <property type="project" value="UniProtKB-KW"/>
</dbReference>
<comment type="similarity">
    <text evidence="1 5">Belongs to the glycosyl hydrolase 43 family.</text>
</comment>
<proteinExistence type="inferred from homology"/>
<dbReference type="Pfam" id="PF04616">
    <property type="entry name" value="Glyco_hydro_43"/>
    <property type="match status" value="1"/>
</dbReference>
<dbReference type="PANTHER" id="PTHR43817:SF1">
    <property type="entry name" value="HYDROLASE, FAMILY 43, PUTATIVE (AFU_ORTHOLOGUE AFUA_3G01660)-RELATED"/>
    <property type="match status" value="1"/>
</dbReference>
<evidence type="ECO:0000313" key="8">
    <source>
        <dbReference type="Proteomes" id="UP000632222"/>
    </source>
</evidence>
<evidence type="ECO:0000256" key="6">
    <source>
        <dbReference type="SAM" id="SignalP"/>
    </source>
</evidence>
<dbReference type="EMBL" id="BMOD01000012">
    <property type="protein sequence ID" value="GGJ42765.1"/>
    <property type="molecule type" value="Genomic_DNA"/>
</dbReference>
<keyword evidence="3 5" id="KW-0378">Hydrolase</keyword>
<sequence length="350" mass="38421">MPSRIVLLFTHLLLALVLGFSSAQQAKTFSNPVLSSAGADPHIVFHEGFYYMTYTTGADIRFRKAASLAGLDQAEAVQVFQPTGDGCCNVWAPEFHLLDGPNGKHWYLYYTAGPEKCCSEQRMYVAESASTDPMGPYTLKGKVFDAQHDFWSIDASILKAEGKLYLIYSGTPQDHMPYEKPQNIYIASMENPWTLSSERSEISTPSLFWEMQGAAVNEGPVVLYHNDDLFLAFSGSGCWTDDYKLGLLKANVHANLLDPASWMKLPDPVLTRSDANQAFGPGHNGFFKSPDGTEDWVVYHANAFPGQQCGGARLARAQKITWGADGLPIFGTPDPLWVDVPLPSGDPGLP</sequence>
<keyword evidence="8" id="KW-1185">Reference proteome</keyword>
<evidence type="ECO:0000313" key="7">
    <source>
        <dbReference type="EMBL" id="GGJ42765.1"/>
    </source>
</evidence>
<feature type="chain" id="PRO_5046062149" evidence="6">
    <location>
        <begin position="27"/>
        <end position="350"/>
    </location>
</feature>
<accession>A0ABQ2D281</accession>
<feature type="signal peptide" evidence="6">
    <location>
        <begin position="1"/>
        <end position="26"/>
    </location>
</feature>
<keyword evidence="4 5" id="KW-0326">Glycosidase</keyword>
<reference evidence="8" key="1">
    <citation type="journal article" date="2019" name="Int. J. Syst. Evol. Microbiol.">
        <title>The Global Catalogue of Microorganisms (GCM) 10K type strain sequencing project: providing services to taxonomists for standard genome sequencing and annotation.</title>
        <authorList>
            <consortium name="The Broad Institute Genomics Platform"/>
            <consortium name="The Broad Institute Genome Sequencing Center for Infectious Disease"/>
            <person name="Wu L."/>
            <person name="Ma J."/>
        </authorList>
    </citation>
    <scope>NUCLEOTIDE SEQUENCE [LARGE SCALE GENOMIC DNA]</scope>
    <source>
        <strain evidence="8">JCM 14370</strain>
    </source>
</reference>
<dbReference type="InterPro" id="IPR023296">
    <property type="entry name" value="Glyco_hydro_beta-prop_sf"/>
</dbReference>
<name>A0ABQ2D281_9DEIO</name>
<dbReference type="CDD" id="cd18820">
    <property type="entry name" value="GH43_LbAraf43-like"/>
    <property type="match status" value="1"/>
</dbReference>